<name>A0ACC1ICS8_9FUNG</name>
<accession>A0ACC1ICS8</accession>
<organism evidence="1 2">
    <name type="scientific">Kickxella alabastrina</name>
    <dbReference type="NCBI Taxonomy" id="61397"/>
    <lineage>
        <taxon>Eukaryota</taxon>
        <taxon>Fungi</taxon>
        <taxon>Fungi incertae sedis</taxon>
        <taxon>Zoopagomycota</taxon>
        <taxon>Kickxellomycotina</taxon>
        <taxon>Kickxellomycetes</taxon>
        <taxon>Kickxellales</taxon>
        <taxon>Kickxellaceae</taxon>
        <taxon>Kickxella</taxon>
    </lineage>
</organism>
<evidence type="ECO:0000313" key="2">
    <source>
        <dbReference type="Proteomes" id="UP001150581"/>
    </source>
</evidence>
<gene>
    <name evidence="1" type="ORF">LPJ66_007397</name>
</gene>
<comment type="caution">
    <text evidence="1">The sequence shown here is derived from an EMBL/GenBank/DDBJ whole genome shotgun (WGS) entry which is preliminary data.</text>
</comment>
<keyword evidence="2" id="KW-1185">Reference proteome</keyword>
<protein>
    <submittedName>
        <fullName evidence="1">Uncharacterized protein</fullName>
    </submittedName>
</protein>
<dbReference type="EMBL" id="JANBPG010001316">
    <property type="protein sequence ID" value="KAJ1890575.1"/>
    <property type="molecule type" value="Genomic_DNA"/>
</dbReference>
<sequence>MNLSQIKLQNTEVVIGLVGSQSIAQPGDTSKYFTRTTGGESERVYVDGCTTDTSNLFSAGNLNNYIEHAVKGGTSALFVSGSGITRLADYDRKKLMSDLCRSIDQSMAHIDPDISMTYAFVGITDNKLVNLQGGRNDGRSISADKLENGLAGLHREVEDWAETEHTILQGTTLPFILSLHFESFKGVPTNGHLCLVDLNLVSWMPLGISGDPSKAMLSTNKLNQSAKSLSTLVHLLANDAVLSGATIPNNALVSLVNEFLNGECKTAFILYLNTDDSAAEDMGASVDLIKSLRKLRSREIVRPVDRRVMFFYEKAKFYQDAKYRLQDELAQTFDKNEQLEKDLDDIQSDFSAEREALAKEVEHWQAKSKTLEETMQALKSESACIEADVRWENAKLVTEKLALKDELRRAEVEMTAAEDSNSKLIDLYEGLQSSYNGLDSVYSDLLNAYRKLKDRFGTLAEDNLAQRQTIGDLETWAEEKAQRIAELKAEITSVAADRDRRLEALERGHAQDVEALEIQIGAETQRAAELAARVAQLETENKSLSVSQSREVADLQSTIHDLSSQLEISQRQTAAETASMTKTLRASENLAKRLESENTRLTSKVDELMANDDIKMELADKESQWLKEREQLTRQVSRLQQTAENAERRESELREESEAQWSSWEAEKNRNHEKYLKLKDRFREAVEYAADVQVKLEEEREGVTGTAAFSYSGSTDSANGDSRKHTQIKPVPQRKAPAKIKKPAVRRKSVQFSETVEEEETQGEIQVGIQADDGADAGAKASNIDMAMEIDEPAPSTFALPVSPIAQRASRLHTATRTRTRNSRPNYAESDDNDDSFGLVDIEPGRNRRVSKVANSKPRISRAARSESPTPDASNIENADSDDSEITFNTSSILPPVPAAKPRKALRGRKTAEELDAELRTQPARRRAGASKSNGSCSSNSSGNAGGAAMDTVEVENIALPAKKISPKRKRAVAAKRAPRSKALGVAAVDQLAESVEATVISRSAAPAFAAGEGAGANTLKKKRKLNLNRMRNLLGLPVDRAAMLTNSNPQAIKFMVPKIGPASSSAGQSATSAASEADPYDTD</sequence>
<reference evidence="1" key="1">
    <citation type="submission" date="2022-07" db="EMBL/GenBank/DDBJ databases">
        <title>Phylogenomic reconstructions and comparative analyses of Kickxellomycotina fungi.</title>
        <authorList>
            <person name="Reynolds N.K."/>
            <person name="Stajich J.E."/>
            <person name="Barry K."/>
            <person name="Grigoriev I.V."/>
            <person name="Crous P."/>
            <person name="Smith M.E."/>
        </authorList>
    </citation>
    <scope>NUCLEOTIDE SEQUENCE</scope>
    <source>
        <strain evidence="1">Benny 63K</strain>
    </source>
</reference>
<dbReference type="Proteomes" id="UP001150581">
    <property type="component" value="Unassembled WGS sequence"/>
</dbReference>
<evidence type="ECO:0000313" key="1">
    <source>
        <dbReference type="EMBL" id="KAJ1890575.1"/>
    </source>
</evidence>
<proteinExistence type="predicted"/>